<dbReference type="PANTHER" id="PTHR47628:SF1">
    <property type="entry name" value="ALIPHATIC AMIDASE EXPRESSION-REGULATING PROTEIN"/>
    <property type="match status" value="1"/>
</dbReference>
<proteinExistence type="predicted"/>
<dbReference type="InterPro" id="IPR000709">
    <property type="entry name" value="Leu_Ile_Val-bd"/>
</dbReference>
<dbReference type="KEGG" id="cgy:CGLY_10885"/>
<dbReference type="AlphaFoldDB" id="X5DVE0"/>
<sequence>MRIGLVFSLTGPRSDVGSTIADGALLAVREINTAGGVLGEPLEVEVFDTCSEVSRAPLGVRTLVQDRQVDALVGGYMSACRVAMLPVLRELDTVLMYPTYFEGGENDPHVFYCGAAPNQFLPDYLSWIATHLGHRIYIIGSDYIYPRVLSEEIRRTAATWNIKVVGDSFAPLGETDFRDAVAEITERTDSSRPDVVVCNLVGSESTSAFYQQLHDSGCGLPVAATVTTGVDLRAMKRTSGDGHYMVASYLAGVVSPNNITYRSALHQFRGPVPAHAAQVSAYNAVHMLSLAADRAGDTSTEALASALTHVTFNGNPTGTPFRFQADHYSIHPAIIGESDGHDYRIIAEFPPTPAEPWWGMSRSVNAR</sequence>
<dbReference type="OrthoDB" id="7337537at2"/>
<dbReference type="Gene3D" id="3.40.50.2300">
    <property type="match status" value="2"/>
</dbReference>
<dbReference type="eggNOG" id="COG0683">
    <property type="taxonomic scope" value="Bacteria"/>
</dbReference>
<evidence type="ECO:0000313" key="2">
    <source>
        <dbReference type="Proteomes" id="UP000023703"/>
    </source>
</evidence>
<dbReference type="SUPFAM" id="SSF53822">
    <property type="entry name" value="Periplasmic binding protein-like I"/>
    <property type="match status" value="1"/>
</dbReference>
<dbReference type="Pfam" id="PF13433">
    <property type="entry name" value="Peripla_BP_5"/>
    <property type="match status" value="1"/>
</dbReference>
<evidence type="ECO:0000313" key="1">
    <source>
        <dbReference type="EMBL" id="AHW64622.1"/>
    </source>
</evidence>
<dbReference type="Proteomes" id="UP000023703">
    <property type="component" value="Chromosome"/>
</dbReference>
<accession>X5DVE0</accession>
<keyword evidence="1" id="KW-0449">Lipoprotein</keyword>
<dbReference type="PANTHER" id="PTHR47628">
    <property type="match status" value="1"/>
</dbReference>
<dbReference type="STRING" id="1404245.CGLY_10885"/>
<protein>
    <submittedName>
        <fullName evidence="1">Putative ABC-type transporter, substrate-binding lipoprotein</fullName>
    </submittedName>
</protein>
<dbReference type="PRINTS" id="PR00337">
    <property type="entry name" value="LEUILEVALBP"/>
</dbReference>
<dbReference type="HOGENOM" id="CLU_027128_1_1_11"/>
<keyword evidence="2" id="KW-1185">Reference proteome</keyword>
<dbReference type="GO" id="GO:0006865">
    <property type="term" value="P:amino acid transport"/>
    <property type="evidence" value="ECO:0007669"/>
    <property type="project" value="InterPro"/>
</dbReference>
<dbReference type="InterPro" id="IPR028082">
    <property type="entry name" value="Peripla_BP_I"/>
</dbReference>
<name>X5DVE0_9CORY</name>
<gene>
    <name evidence="1" type="ORF">CGLY_10885</name>
</gene>
<reference evidence="1 2" key="1">
    <citation type="journal article" date="2015" name="Int. J. Syst. Evol. Microbiol.">
        <title>Revisiting Corynebacterium glyciniphilum (ex Kubota et al., 1972) sp. nov., nom. rev., isolated from putrefied banana.</title>
        <authorList>
            <person name="Al-Dilaimi A."/>
            <person name="Bednarz H."/>
            <person name="Lomker A."/>
            <person name="Niehaus K."/>
            <person name="Kalinowski J."/>
            <person name="Ruckert C."/>
        </authorList>
    </citation>
    <scope>NUCLEOTIDE SEQUENCE [LARGE SCALE GENOMIC DNA]</scope>
    <source>
        <strain evidence="1">AJ 3170</strain>
    </source>
</reference>
<dbReference type="EMBL" id="CP006842">
    <property type="protein sequence ID" value="AHW64622.1"/>
    <property type="molecule type" value="Genomic_DNA"/>
</dbReference>
<organism evidence="1 2">
    <name type="scientific">Corynebacterium glyciniphilum AJ 3170</name>
    <dbReference type="NCBI Taxonomy" id="1404245"/>
    <lineage>
        <taxon>Bacteria</taxon>
        <taxon>Bacillati</taxon>
        <taxon>Actinomycetota</taxon>
        <taxon>Actinomycetes</taxon>
        <taxon>Mycobacteriales</taxon>
        <taxon>Corynebacteriaceae</taxon>
        <taxon>Corynebacterium</taxon>
    </lineage>
</organism>
<dbReference type="RefSeq" id="WP_038549391.1">
    <property type="nucleotide sequence ID" value="NZ_CP006842.1"/>
</dbReference>